<dbReference type="InterPro" id="IPR051796">
    <property type="entry name" value="ISF_SsuE-like"/>
</dbReference>
<dbReference type="PANTHER" id="PTHR43278">
    <property type="entry name" value="NAD(P)H-DEPENDENT FMN-CONTAINING OXIDOREDUCTASE YWQN-RELATED"/>
    <property type="match status" value="1"/>
</dbReference>
<sequence length="148" mass="16468">MGILFINGGEISGNTAHLGHAFLEGRDFTQIDLASLKVYDYGTHFADDQFDEVLDAMKAADTIVIGSPVYWHDMSGMTRCLLDRCYGPVSTDDLAGKRLFFLFQGGTPTQQMYERGEYTIRRFAGLYGMEYMGMARNASEAHALTAKL</sequence>
<evidence type="ECO:0000256" key="2">
    <source>
        <dbReference type="ARBA" id="ARBA00022643"/>
    </source>
</evidence>
<accession>A0A430F8N7</accession>
<dbReference type="Pfam" id="PF03358">
    <property type="entry name" value="FMN_red"/>
    <property type="match status" value="1"/>
</dbReference>
<comment type="caution">
    <text evidence="4">The sequence shown here is derived from an EMBL/GenBank/DDBJ whole genome shotgun (WGS) entry which is preliminary data.</text>
</comment>
<dbReference type="PANTHER" id="PTHR43278:SF4">
    <property type="entry name" value="NAD(P)H-DEPENDENT FMN-CONTAINING OXIDOREDUCTASE YWQN-RELATED"/>
    <property type="match status" value="1"/>
</dbReference>
<dbReference type="Gene3D" id="3.40.50.360">
    <property type="match status" value="1"/>
</dbReference>
<dbReference type="SUPFAM" id="SSF52218">
    <property type="entry name" value="Flavoproteins"/>
    <property type="match status" value="1"/>
</dbReference>
<gene>
    <name evidence="4" type="ORF">D2E22_0608</name>
</gene>
<dbReference type="RefSeq" id="WP_126031656.1">
    <property type="nucleotide sequence ID" value="NZ_QXGI01000002.1"/>
</dbReference>
<name>A0A430F8N7_9BIFI</name>
<dbReference type="OrthoDB" id="3189925at2"/>
<dbReference type="EMBL" id="QXGI01000002">
    <property type="protein sequence ID" value="RSX49188.1"/>
    <property type="molecule type" value="Genomic_DNA"/>
</dbReference>
<keyword evidence="5" id="KW-1185">Reference proteome</keyword>
<dbReference type="InterPro" id="IPR005025">
    <property type="entry name" value="FMN_Rdtase-like_dom"/>
</dbReference>
<evidence type="ECO:0000313" key="5">
    <source>
        <dbReference type="Proteomes" id="UP000288052"/>
    </source>
</evidence>
<proteinExistence type="predicted"/>
<organism evidence="4 5">
    <name type="scientific">Bifidobacterium castoris</name>
    <dbReference type="NCBI Taxonomy" id="2306972"/>
    <lineage>
        <taxon>Bacteria</taxon>
        <taxon>Bacillati</taxon>
        <taxon>Actinomycetota</taxon>
        <taxon>Actinomycetes</taxon>
        <taxon>Bifidobacteriales</taxon>
        <taxon>Bifidobacteriaceae</taxon>
        <taxon>Bifidobacterium</taxon>
    </lineage>
</organism>
<dbReference type="InterPro" id="IPR029039">
    <property type="entry name" value="Flavoprotein-like_sf"/>
</dbReference>
<protein>
    <submittedName>
        <fullName evidence="4">NAD(P)H dehydrogenase</fullName>
    </submittedName>
</protein>
<feature type="domain" description="NADPH-dependent FMN reductase-like" evidence="3">
    <location>
        <begin position="1"/>
        <end position="107"/>
    </location>
</feature>
<evidence type="ECO:0000256" key="1">
    <source>
        <dbReference type="ARBA" id="ARBA00022630"/>
    </source>
</evidence>
<dbReference type="AlphaFoldDB" id="A0A430F8N7"/>
<keyword evidence="1" id="KW-0285">Flavoprotein</keyword>
<evidence type="ECO:0000259" key="3">
    <source>
        <dbReference type="Pfam" id="PF03358"/>
    </source>
</evidence>
<reference evidence="4 5" key="1">
    <citation type="submission" date="2018-09" db="EMBL/GenBank/DDBJ databases">
        <title>Characterization of the phylogenetic diversity of five novel species belonging to the genus Bifidobacterium.</title>
        <authorList>
            <person name="Lugli G.A."/>
            <person name="Duranti S."/>
            <person name="Milani C."/>
        </authorList>
    </citation>
    <scope>NUCLEOTIDE SEQUENCE [LARGE SCALE GENOMIC DNA]</scope>
    <source>
        <strain evidence="4 5">2020B</strain>
    </source>
</reference>
<dbReference type="Proteomes" id="UP000288052">
    <property type="component" value="Unassembled WGS sequence"/>
</dbReference>
<evidence type="ECO:0000313" key="4">
    <source>
        <dbReference type="EMBL" id="RSX49188.1"/>
    </source>
</evidence>
<keyword evidence="2" id="KW-0288">FMN</keyword>
<dbReference type="GO" id="GO:0016491">
    <property type="term" value="F:oxidoreductase activity"/>
    <property type="evidence" value="ECO:0007669"/>
    <property type="project" value="InterPro"/>
</dbReference>